<dbReference type="EMBL" id="BAABFR010000013">
    <property type="protein sequence ID" value="GAA4387559.1"/>
    <property type="molecule type" value="Genomic_DNA"/>
</dbReference>
<feature type="domain" description="L,D-TPase catalytic" evidence="8">
    <location>
        <begin position="244"/>
        <end position="365"/>
    </location>
</feature>
<dbReference type="InterPro" id="IPR041280">
    <property type="entry name" value="Big_10"/>
</dbReference>
<evidence type="ECO:0000256" key="2">
    <source>
        <dbReference type="ARBA" id="ARBA00022679"/>
    </source>
</evidence>
<comment type="caution">
    <text evidence="9">The sequence shown here is derived from an EMBL/GenBank/DDBJ whole genome shotgun (WGS) entry which is preliminary data.</text>
</comment>
<keyword evidence="6 7" id="KW-0961">Cell wall biogenesis/degradation</keyword>
<keyword evidence="4 7" id="KW-0573">Peptidoglycan synthesis</keyword>
<name>A0ABP8JA39_9ACTN</name>
<dbReference type="PROSITE" id="PS51318">
    <property type="entry name" value="TAT"/>
    <property type="match status" value="1"/>
</dbReference>
<keyword evidence="10" id="KW-1185">Reference proteome</keyword>
<dbReference type="InterPro" id="IPR038063">
    <property type="entry name" value="Transpep_catalytic_dom"/>
</dbReference>
<dbReference type="CDD" id="cd13432">
    <property type="entry name" value="LDT_IgD_like_2"/>
    <property type="match status" value="1"/>
</dbReference>
<reference evidence="10" key="1">
    <citation type="journal article" date="2019" name="Int. J. Syst. Evol. Microbiol.">
        <title>The Global Catalogue of Microorganisms (GCM) 10K type strain sequencing project: providing services to taxonomists for standard genome sequencing and annotation.</title>
        <authorList>
            <consortium name="The Broad Institute Genomics Platform"/>
            <consortium name="The Broad Institute Genome Sequencing Center for Infectious Disease"/>
            <person name="Wu L."/>
            <person name="Ma J."/>
        </authorList>
    </citation>
    <scope>NUCLEOTIDE SEQUENCE [LARGE SCALE GENOMIC DNA]</scope>
    <source>
        <strain evidence="10">JCM 17688</strain>
    </source>
</reference>
<dbReference type="SUPFAM" id="SSF141523">
    <property type="entry name" value="L,D-transpeptidase catalytic domain-like"/>
    <property type="match status" value="1"/>
</dbReference>
<dbReference type="InterPro" id="IPR006311">
    <property type="entry name" value="TAT_signal"/>
</dbReference>
<feature type="active site" description="Nucleophile" evidence="7">
    <location>
        <position position="341"/>
    </location>
</feature>
<dbReference type="Proteomes" id="UP001500635">
    <property type="component" value="Unassembled WGS sequence"/>
</dbReference>
<evidence type="ECO:0000256" key="1">
    <source>
        <dbReference type="ARBA" id="ARBA00004752"/>
    </source>
</evidence>
<dbReference type="PROSITE" id="PS52029">
    <property type="entry name" value="LD_TPASE"/>
    <property type="match status" value="1"/>
</dbReference>
<dbReference type="PANTHER" id="PTHR30582">
    <property type="entry name" value="L,D-TRANSPEPTIDASE"/>
    <property type="match status" value="1"/>
</dbReference>
<keyword evidence="3 7" id="KW-0133">Cell shape</keyword>
<evidence type="ECO:0000313" key="10">
    <source>
        <dbReference type="Proteomes" id="UP001500635"/>
    </source>
</evidence>
<keyword evidence="2" id="KW-0808">Transferase</keyword>
<accession>A0ABP8JA39</accession>
<dbReference type="PANTHER" id="PTHR30582:SF2">
    <property type="entry name" value="L,D-TRANSPEPTIDASE YCIB-RELATED"/>
    <property type="match status" value="1"/>
</dbReference>
<evidence type="ECO:0000256" key="5">
    <source>
        <dbReference type="ARBA" id="ARBA00023315"/>
    </source>
</evidence>
<evidence type="ECO:0000256" key="3">
    <source>
        <dbReference type="ARBA" id="ARBA00022960"/>
    </source>
</evidence>
<keyword evidence="5" id="KW-0012">Acyltransferase</keyword>
<dbReference type="Gene3D" id="2.40.440.10">
    <property type="entry name" value="L,D-transpeptidase catalytic domain-like"/>
    <property type="match status" value="1"/>
</dbReference>
<dbReference type="CDD" id="cd16913">
    <property type="entry name" value="YkuD_like"/>
    <property type="match status" value="1"/>
</dbReference>
<dbReference type="Pfam" id="PF03734">
    <property type="entry name" value="YkuD"/>
    <property type="match status" value="1"/>
</dbReference>
<dbReference type="RefSeq" id="WP_344992370.1">
    <property type="nucleotide sequence ID" value="NZ_BAABFR010000013.1"/>
</dbReference>
<dbReference type="Gene3D" id="2.60.40.3780">
    <property type="match status" value="1"/>
</dbReference>
<dbReference type="InterPro" id="IPR005490">
    <property type="entry name" value="LD_TPept_cat_dom"/>
</dbReference>
<evidence type="ECO:0000256" key="6">
    <source>
        <dbReference type="ARBA" id="ARBA00023316"/>
    </source>
</evidence>
<dbReference type="Gene3D" id="2.60.40.3710">
    <property type="match status" value="1"/>
</dbReference>
<evidence type="ECO:0000256" key="4">
    <source>
        <dbReference type="ARBA" id="ARBA00022984"/>
    </source>
</evidence>
<evidence type="ECO:0000256" key="7">
    <source>
        <dbReference type="PROSITE-ProRule" id="PRU01373"/>
    </source>
</evidence>
<gene>
    <name evidence="9" type="ORF">GCM10023147_12130</name>
</gene>
<proteinExistence type="predicted"/>
<protein>
    <submittedName>
        <fullName evidence="9">Ig-like domain-containing protein</fullName>
    </submittedName>
</protein>
<evidence type="ECO:0000259" key="8">
    <source>
        <dbReference type="PROSITE" id="PS52029"/>
    </source>
</evidence>
<dbReference type="Pfam" id="PF17964">
    <property type="entry name" value="Big_10"/>
    <property type="match status" value="1"/>
</dbReference>
<evidence type="ECO:0000313" key="9">
    <source>
        <dbReference type="EMBL" id="GAA4387559.1"/>
    </source>
</evidence>
<feature type="active site" description="Proton donor/acceptor" evidence="7">
    <location>
        <position position="323"/>
    </location>
</feature>
<sequence>MHEHPPAEVRRRTVLALAATTGGAAVLAACGTSGTAAPKKQSPSAASIAFIPSDKAKAPSPVDEIAVTVTGGHFNPGVKLTNPSGKSVALSASPDGRTLKVAEPLGYGVTYTWSGSAVGQDGKTVQLSHQVTTYQPQATVNVVINVADDEVVGIAAPLILQFDQSFSDKAAVERALVVTTTPPTEGAWAWLPDDNGARVHWRPKEYWQPGTKVQMTGKLYGLDHGDDMYGAADVTSTFSIGRSQIVKAAAPSHEIVVMRGNDVYQQFPCSYGEADLPRNITRTGIHVVSEKHQDFYMSNPAAGYFNVHEQWAVRISNNGEFIHANPNTVGDQGNTNVTNGCINLSLDNAQSYFEGAIYGDPVEVTGTSIELSAADGDIYDWTLDWPTWQSMSALGK</sequence>
<dbReference type="InterPro" id="IPR050979">
    <property type="entry name" value="LD-transpeptidase"/>
</dbReference>
<comment type="pathway">
    <text evidence="1 7">Cell wall biogenesis; peptidoglycan biosynthesis.</text>
</comment>
<organism evidence="9 10">
    <name type="scientific">Tsukamurella soli</name>
    <dbReference type="NCBI Taxonomy" id="644556"/>
    <lineage>
        <taxon>Bacteria</taxon>
        <taxon>Bacillati</taxon>
        <taxon>Actinomycetota</taxon>
        <taxon>Actinomycetes</taxon>
        <taxon>Mycobacteriales</taxon>
        <taxon>Tsukamurellaceae</taxon>
        <taxon>Tsukamurella</taxon>
    </lineage>
</organism>